<evidence type="ECO:0000256" key="2">
    <source>
        <dbReference type="SAM" id="Phobius"/>
    </source>
</evidence>
<dbReference type="Proteomes" id="UP000309033">
    <property type="component" value="Unassembled WGS sequence"/>
</dbReference>
<proteinExistence type="predicted"/>
<organism evidence="3 4">
    <name type="scientific">Microbispora triticiradicis</name>
    <dbReference type="NCBI Taxonomy" id="2200763"/>
    <lineage>
        <taxon>Bacteria</taxon>
        <taxon>Bacillati</taxon>
        <taxon>Actinomycetota</taxon>
        <taxon>Actinomycetes</taxon>
        <taxon>Streptosporangiales</taxon>
        <taxon>Streptosporangiaceae</taxon>
        <taxon>Microbispora</taxon>
    </lineage>
</organism>
<sequence length="311" mass="31911">MTKRKRRSSATAERWAGPTLTELGLDNRQQRVFVWSVTAAGVLVIALVLTLVVNALGGGGPAVPAGASADIAGQGLPSSFQSWPSLKEFAPIADRKADSAPLSVQEVFGARTLSAGKITLRRLTSRPDQACGGAVWGADLVDALAEAGCTQAVRGLYATADGVYLAQYTLFNLSSVAAAESLATSLGTLYRGSWVQPLESPRAKFGAYSEASAQVMGHYLGVAWIGRTDGAEPGETDDFVMLGLAVREAERAVFRRVVAVAGVPSDPAQPPGPADTAQPAEDPPSDPGASPAPSASAAPSTNTAAPSPAAR</sequence>
<dbReference type="AlphaFoldDB" id="A0A5R8YNZ3"/>
<comment type="caution">
    <text evidence="3">The sequence shown here is derived from an EMBL/GenBank/DDBJ whole genome shotgun (WGS) entry which is preliminary data.</text>
</comment>
<evidence type="ECO:0000313" key="4">
    <source>
        <dbReference type="Proteomes" id="UP000309033"/>
    </source>
</evidence>
<feature type="compositionally biased region" description="Low complexity" evidence="1">
    <location>
        <begin position="287"/>
        <end position="311"/>
    </location>
</feature>
<keyword evidence="2" id="KW-0472">Membrane</keyword>
<gene>
    <name evidence="3" type="ORF">FED44_25810</name>
</gene>
<evidence type="ECO:0000313" key="3">
    <source>
        <dbReference type="EMBL" id="TLP55150.1"/>
    </source>
</evidence>
<keyword evidence="4" id="KW-1185">Reference proteome</keyword>
<name>A0A5R8YNZ3_9ACTN</name>
<accession>A0A5R8YNZ3</accession>
<feature type="region of interest" description="Disordered" evidence="1">
    <location>
        <begin position="263"/>
        <end position="311"/>
    </location>
</feature>
<dbReference type="EMBL" id="VANP01000011">
    <property type="protein sequence ID" value="TLP55150.1"/>
    <property type="molecule type" value="Genomic_DNA"/>
</dbReference>
<keyword evidence="2" id="KW-0812">Transmembrane</keyword>
<reference evidence="3" key="1">
    <citation type="submission" date="2019-05" db="EMBL/GenBank/DDBJ databases">
        <title>Isolation, diversity and antifungal activity of Actinobacteria from wheat.</title>
        <authorList>
            <person name="Yu B."/>
        </authorList>
    </citation>
    <scope>NUCLEOTIDE SEQUENCE [LARGE SCALE GENOMIC DNA]</scope>
    <source>
        <strain evidence="3">NEAU-HEGS1-5</strain>
    </source>
</reference>
<keyword evidence="2" id="KW-1133">Transmembrane helix</keyword>
<dbReference type="OrthoDB" id="3421991at2"/>
<protein>
    <submittedName>
        <fullName evidence="3">Uncharacterized protein</fullName>
    </submittedName>
</protein>
<evidence type="ECO:0000256" key="1">
    <source>
        <dbReference type="SAM" id="MobiDB-lite"/>
    </source>
</evidence>
<feature type="transmembrane region" description="Helical" evidence="2">
    <location>
        <begin position="32"/>
        <end position="53"/>
    </location>
</feature>